<feature type="compositionally biased region" description="Low complexity" evidence="1">
    <location>
        <begin position="97"/>
        <end position="111"/>
    </location>
</feature>
<dbReference type="SMART" id="SM00353">
    <property type="entry name" value="HLH"/>
    <property type="match status" value="1"/>
</dbReference>
<feature type="compositionally biased region" description="Low complexity" evidence="1">
    <location>
        <begin position="69"/>
        <end position="79"/>
    </location>
</feature>
<feature type="compositionally biased region" description="Acidic residues" evidence="1">
    <location>
        <begin position="43"/>
        <end position="59"/>
    </location>
</feature>
<organism evidence="3 4">
    <name type="scientific">Seminavis robusta</name>
    <dbReference type="NCBI Taxonomy" id="568900"/>
    <lineage>
        <taxon>Eukaryota</taxon>
        <taxon>Sar</taxon>
        <taxon>Stramenopiles</taxon>
        <taxon>Ochrophyta</taxon>
        <taxon>Bacillariophyta</taxon>
        <taxon>Bacillariophyceae</taxon>
        <taxon>Bacillariophycidae</taxon>
        <taxon>Naviculales</taxon>
        <taxon>Naviculaceae</taxon>
        <taxon>Seminavis</taxon>
    </lineage>
</organism>
<feature type="compositionally biased region" description="Low complexity" evidence="1">
    <location>
        <begin position="200"/>
        <end position="241"/>
    </location>
</feature>
<feature type="compositionally biased region" description="Basic residues" evidence="1">
    <location>
        <begin position="180"/>
        <end position="199"/>
    </location>
</feature>
<dbReference type="InterPro" id="IPR036638">
    <property type="entry name" value="HLH_DNA-bd_sf"/>
</dbReference>
<reference evidence="3" key="1">
    <citation type="submission" date="2020-06" db="EMBL/GenBank/DDBJ databases">
        <authorList>
            <consortium name="Plant Systems Biology data submission"/>
        </authorList>
    </citation>
    <scope>NUCLEOTIDE SEQUENCE</scope>
    <source>
        <strain evidence="3">D6</strain>
    </source>
</reference>
<feature type="compositionally biased region" description="Low complexity" evidence="1">
    <location>
        <begin position="315"/>
        <end position="328"/>
    </location>
</feature>
<dbReference type="SUPFAM" id="SSF47459">
    <property type="entry name" value="HLH, helix-loop-helix DNA-binding domain"/>
    <property type="match status" value="1"/>
</dbReference>
<dbReference type="GO" id="GO:0046983">
    <property type="term" value="F:protein dimerization activity"/>
    <property type="evidence" value="ECO:0007669"/>
    <property type="project" value="InterPro"/>
</dbReference>
<sequence length="787" mass="84150">MSTGGEDREEMGEERLIATPSNCSGSGSNSGNSSSSGGSGNENDNENDNGNENGNDNDNENGRGGTSSGSGSENGNLGEIWFDTMRRMRMRSGERGGSNSTPSSPTNSSGQDQEDQDQQEQEQQDQEQQDQQDQQEQSDESSNSNGPYKKRKIISTNADSTMPTQTPAHTHTAFRSNVSPKRKKHRSKHKNKNKDKQKQHNQNTQHQHQHQHQTQSQQQTQQIDKSSSSNTDTGTSSSTNKRAGYQSDDEGFMYEDSTGSPSANKSDTQTLTQAQTSPPAPAPTPDCRSNNTSAGTEPQTSQQTAQTANDIAQATSNNQNQNSNTDTNTDNEKRQDPALQRLERNAREKQRSGKITDQFNVLKQLLTEAGVVVPKGTKGSILSIAHQYIVNMKAQQNQQHQDNQALHRQVQTISQGSLGLPAAQALQYAAQRNGLPVAISVALPAPNPAPAPPPTAVFDPLNMVQQKDYPVLWDHCPVGIALATLGGTFLDCNQVFRKILECSKEQLRELSIFHLLDSSGGTSPTQQQTNTSRSNLQFAFDQISQMLQSIDPAGSSSNNGRSFSQASKPVVLRGSVQGNGHLGLAISIVHASNSKSNDAQHEVQRHQHYLCVTLVEKPMNPDADTTFVQPAMPGILPPQTMQAMPQTGTAVPATAPPVLGGPNSTYCPSSPAAVTAAAATLTALPTILLNNSRAPMASSSLSGSSGSASAFSISGLLPIAGPPGVMMAPGGYQQYASTAATGDNSNSNGATFNNNNNMATKEQQQEQQEQQQQIFAGVDPSQLYTVG</sequence>
<dbReference type="InterPro" id="IPR011598">
    <property type="entry name" value="bHLH_dom"/>
</dbReference>
<feature type="compositionally biased region" description="Polar residues" evidence="1">
    <location>
        <begin position="154"/>
        <end position="179"/>
    </location>
</feature>
<dbReference type="Gene3D" id="4.10.280.10">
    <property type="entry name" value="Helix-loop-helix DNA-binding domain"/>
    <property type="match status" value="1"/>
</dbReference>
<evidence type="ECO:0000313" key="3">
    <source>
        <dbReference type="EMBL" id="CAB9502772.1"/>
    </source>
</evidence>
<dbReference type="PROSITE" id="PS50888">
    <property type="entry name" value="BHLH"/>
    <property type="match status" value="1"/>
</dbReference>
<dbReference type="EMBL" id="CAICTM010000145">
    <property type="protein sequence ID" value="CAB9502772.1"/>
    <property type="molecule type" value="Genomic_DNA"/>
</dbReference>
<feature type="domain" description="BHLH" evidence="2">
    <location>
        <begin position="339"/>
        <end position="392"/>
    </location>
</feature>
<protein>
    <recommendedName>
        <fullName evidence="2">BHLH domain-containing protein</fullName>
    </recommendedName>
</protein>
<accession>A0A9N8DGF8</accession>
<dbReference type="AlphaFoldDB" id="A0A9N8DGF8"/>
<feature type="compositionally biased region" description="Low complexity" evidence="1">
    <location>
        <begin position="744"/>
        <end position="757"/>
    </location>
</feature>
<name>A0A9N8DGF8_9STRA</name>
<feature type="compositionally biased region" description="Polar residues" evidence="1">
    <location>
        <begin position="257"/>
        <end position="267"/>
    </location>
</feature>
<feature type="region of interest" description="Disordered" evidence="1">
    <location>
        <begin position="1"/>
        <end position="337"/>
    </location>
</feature>
<comment type="caution">
    <text evidence="3">The sequence shown here is derived from an EMBL/GenBank/DDBJ whole genome shotgun (WGS) entry which is preliminary data.</text>
</comment>
<feature type="region of interest" description="Disordered" evidence="1">
    <location>
        <begin position="738"/>
        <end position="787"/>
    </location>
</feature>
<keyword evidence="4" id="KW-1185">Reference proteome</keyword>
<evidence type="ECO:0000259" key="2">
    <source>
        <dbReference type="PROSITE" id="PS50888"/>
    </source>
</evidence>
<feature type="compositionally biased region" description="Low complexity" evidence="1">
    <location>
        <begin position="24"/>
        <end position="36"/>
    </location>
</feature>
<feature type="compositionally biased region" description="Acidic residues" evidence="1">
    <location>
        <begin position="112"/>
        <end position="130"/>
    </location>
</feature>
<evidence type="ECO:0000313" key="4">
    <source>
        <dbReference type="Proteomes" id="UP001153069"/>
    </source>
</evidence>
<dbReference type="OrthoDB" id="193583at2759"/>
<feature type="compositionally biased region" description="Low complexity" evidence="1">
    <location>
        <begin position="268"/>
        <end position="277"/>
    </location>
</feature>
<feature type="compositionally biased region" description="Polar residues" evidence="1">
    <location>
        <begin position="287"/>
        <end position="314"/>
    </location>
</feature>
<evidence type="ECO:0000256" key="1">
    <source>
        <dbReference type="SAM" id="MobiDB-lite"/>
    </source>
</evidence>
<dbReference type="Pfam" id="PF00010">
    <property type="entry name" value="HLH"/>
    <property type="match status" value="1"/>
</dbReference>
<proteinExistence type="predicted"/>
<gene>
    <name evidence="3" type="ORF">SEMRO_146_G067430.1</name>
</gene>
<dbReference type="Proteomes" id="UP001153069">
    <property type="component" value="Unassembled WGS sequence"/>
</dbReference>